<evidence type="ECO:0000313" key="1">
    <source>
        <dbReference type="EMBL" id="CAI9273016.1"/>
    </source>
</evidence>
<dbReference type="InterPro" id="IPR044297">
    <property type="entry name" value="CSI1/2/3"/>
</dbReference>
<evidence type="ECO:0000313" key="2">
    <source>
        <dbReference type="Proteomes" id="UP001177003"/>
    </source>
</evidence>
<dbReference type="GO" id="GO:0008017">
    <property type="term" value="F:microtubule binding"/>
    <property type="evidence" value="ECO:0007669"/>
    <property type="project" value="InterPro"/>
</dbReference>
<accession>A0AA35YFI3</accession>
<reference evidence="1" key="1">
    <citation type="submission" date="2023-04" db="EMBL/GenBank/DDBJ databases">
        <authorList>
            <person name="Vijverberg K."/>
            <person name="Xiong W."/>
            <person name="Schranz E."/>
        </authorList>
    </citation>
    <scope>NUCLEOTIDE SEQUENCE</scope>
</reference>
<dbReference type="GO" id="GO:0010330">
    <property type="term" value="C:cellulose synthase complex"/>
    <property type="evidence" value="ECO:0007669"/>
    <property type="project" value="InterPro"/>
</dbReference>
<gene>
    <name evidence="1" type="ORF">LSALG_LOCUS13187</name>
</gene>
<dbReference type="Proteomes" id="UP001177003">
    <property type="component" value="Chromosome 2"/>
</dbReference>
<organism evidence="1 2">
    <name type="scientific">Lactuca saligna</name>
    <name type="common">Willowleaf lettuce</name>
    <dbReference type="NCBI Taxonomy" id="75948"/>
    <lineage>
        <taxon>Eukaryota</taxon>
        <taxon>Viridiplantae</taxon>
        <taxon>Streptophyta</taxon>
        <taxon>Embryophyta</taxon>
        <taxon>Tracheophyta</taxon>
        <taxon>Spermatophyta</taxon>
        <taxon>Magnoliopsida</taxon>
        <taxon>eudicotyledons</taxon>
        <taxon>Gunneridae</taxon>
        <taxon>Pentapetalae</taxon>
        <taxon>asterids</taxon>
        <taxon>campanulids</taxon>
        <taxon>Asterales</taxon>
        <taxon>Asteraceae</taxon>
        <taxon>Cichorioideae</taxon>
        <taxon>Cichorieae</taxon>
        <taxon>Lactucinae</taxon>
        <taxon>Lactuca</taxon>
    </lineage>
</organism>
<protein>
    <submittedName>
        <fullName evidence="1">Uncharacterized protein</fullName>
    </submittedName>
</protein>
<dbReference type="GO" id="GO:0051211">
    <property type="term" value="P:anisotropic cell growth"/>
    <property type="evidence" value="ECO:0007669"/>
    <property type="project" value="InterPro"/>
</dbReference>
<proteinExistence type="predicted"/>
<dbReference type="AlphaFoldDB" id="A0AA35YFI3"/>
<name>A0AA35YFI3_LACSI</name>
<sequence length="201" mass="22486">MDPELIDFVDWQKVAEKMAFLRPVEVKLVPMSLEGVAFRTKVLDIDELMNYTSLIAEHRKETMEALDASGYLKSVIYALVDIIKQSSGCYPLEVDVRTPRGLANRSGIHDGGEGNRRIVVEAGVLEVLSDKLEKYTLNSQAEFEDTEGIWISALLMSILFQDENVVSSSLTIHIIQFLANLLKSDEILDKFFSAQAMASLV</sequence>
<dbReference type="EMBL" id="OX465078">
    <property type="protein sequence ID" value="CAI9273016.1"/>
    <property type="molecule type" value="Genomic_DNA"/>
</dbReference>
<dbReference type="PANTHER" id="PTHR46369">
    <property type="entry name" value="PROTEIN CELLULOSE SYNTHASE INTERACTIVE 1"/>
    <property type="match status" value="1"/>
</dbReference>
<dbReference type="PANTHER" id="PTHR46369:SF1">
    <property type="entry name" value="PROTEIN CELLULOSE SYNTHASE INTERACTIVE 3"/>
    <property type="match status" value="1"/>
</dbReference>
<keyword evidence="2" id="KW-1185">Reference proteome</keyword>
<dbReference type="GO" id="GO:2001006">
    <property type="term" value="P:regulation of cellulose biosynthetic process"/>
    <property type="evidence" value="ECO:0007669"/>
    <property type="project" value="InterPro"/>
</dbReference>